<dbReference type="CDD" id="cd00795">
    <property type="entry name" value="NOS_oxygenase_euk"/>
    <property type="match status" value="1"/>
</dbReference>
<feature type="region of interest" description="Disordered" evidence="24">
    <location>
        <begin position="1229"/>
        <end position="1255"/>
    </location>
</feature>
<evidence type="ECO:0000256" key="21">
    <source>
        <dbReference type="ARBA" id="ARBA00047419"/>
    </source>
</evidence>
<dbReference type="InterPro" id="IPR017938">
    <property type="entry name" value="Riboflavin_synthase-like_b-brl"/>
</dbReference>
<dbReference type="InterPro" id="IPR003097">
    <property type="entry name" value="CysJ-like_FAD-binding"/>
</dbReference>
<keyword evidence="14 22" id="KW-0112">Calmodulin-binding</keyword>
<dbReference type="PRINTS" id="PR00371">
    <property type="entry name" value="FPNCR"/>
</dbReference>
<dbReference type="InterPro" id="IPR039261">
    <property type="entry name" value="FNR_nucleotide-bd"/>
</dbReference>
<feature type="compositionally biased region" description="Low complexity" evidence="24">
    <location>
        <begin position="1"/>
        <end position="10"/>
    </location>
</feature>
<dbReference type="AlphaFoldDB" id="A0AAJ7TTP1"/>
<dbReference type="PROSITE" id="PS51384">
    <property type="entry name" value="FAD_FR"/>
    <property type="match status" value="1"/>
</dbReference>
<evidence type="ECO:0000256" key="10">
    <source>
        <dbReference type="ARBA" id="ARBA00022643"/>
    </source>
</evidence>
<feature type="region of interest" description="Disordered" evidence="24">
    <location>
        <begin position="652"/>
        <end position="683"/>
    </location>
</feature>
<dbReference type="Pfam" id="PF02898">
    <property type="entry name" value="NO_synthase"/>
    <property type="match status" value="1"/>
</dbReference>
<dbReference type="GO" id="GO:0006809">
    <property type="term" value="P:nitric oxide biosynthetic process"/>
    <property type="evidence" value="ECO:0007669"/>
    <property type="project" value="InterPro"/>
</dbReference>
<dbReference type="GO" id="GO:0050660">
    <property type="term" value="F:flavin adenine dinucleotide binding"/>
    <property type="evidence" value="ECO:0007669"/>
    <property type="project" value="InterPro"/>
</dbReference>
<dbReference type="PROSITE" id="PS50902">
    <property type="entry name" value="FLAVODOXIN_LIKE"/>
    <property type="match status" value="1"/>
</dbReference>
<evidence type="ECO:0000256" key="22">
    <source>
        <dbReference type="PIRNR" id="PIRNR000333"/>
    </source>
</evidence>
<keyword evidence="16 22" id="KW-0408">Iron</keyword>
<dbReference type="InterPro" id="IPR050607">
    <property type="entry name" value="NOS"/>
</dbReference>
<keyword evidence="12 22" id="KW-0274">FAD</keyword>
<dbReference type="SUPFAM" id="SSF63380">
    <property type="entry name" value="Riboflavin synthase domain-like"/>
    <property type="match status" value="1"/>
</dbReference>
<evidence type="ECO:0000256" key="24">
    <source>
        <dbReference type="SAM" id="MobiDB-lite"/>
    </source>
</evidence>
<dbReference type="GO" id="GO:0050661">
    <property type="term" value="F:NADP binding"/>
    <property type="evidence" value="ECO:0007669"/>
    <property type="project" value="InterPro"/>
</dbReference>
<evidence type="ECO:0000256" key="15">
    <source>
        <dbReference type="ARBA" id="ARBA00023002"/>
    </source>
</evidence>
<dbReference type="FunFam" id="3.40.50.80:FF:000003">
    <property type="entry name" value="Nitric oxide synthase"/>
    <property type="match status" value="1"/>
</dbReference>
<dbReference type="Pfam" id="PF00175">
    <property type="entry name" value="NAD_binding_1"/>
    <property type="match status" value="1"/>
</dbReference>
<dbReference type="PIRSF" id="PIRSF000333">
    <property type="entry name" value="NOS"/>
    <property type="match status" value="1"/>
</dbReference>
<evidence type="ECO:0000256" key="2">
    <source>
        <dbReference type="ARBA" id="ARBA00001970"/>
    </source>
</evidence>
<keyword evidence="11 22" id="KW-0479">Metal-binding</keyword>
<dbReference type="PANTHER" id="PTHR43410">
    <property type="entry name" value="NITRIC OXIDE SYNTHASE OXYGENASE"/>
    <property type="match status" value="1"/>
</dbReference>
<protein>
    <recommendedName>
        <fullName evidence="22">Nitric oxide synthase</fullName>
        <ecNumber evidence="22">1.14.13.39</ecNumber>
    </recommendedName>
</protein>
<evidence type="ECO:0000256" key="23">
    <source>
        <dbReference type="PIRSR" id="PIRSR000333-1"/>
    </source>
</evidence>
<comment type="cofactor">
    <cofactor evidence="2 22">
        <name>heme b</name>
        <dbReference type="ChEBI" id="CHEBI:60344"/>
    </cofactor>
</comment>
<keyword evidence="15 22" id="KW-0560">Oxidoreductase</keyword>
<comment type="similarity">
    <text evidence="5 22">Belongs to the NOS family.</text>
</comment>
<dbReference type="GO" id="GO:0010181">
    <property type="term" value="F:FMN binding"/>
    <property type="evidence" value="ECO:0007669"/>
    <property type="project" value="InterPro"/>
</dbReference>
<dbReference type="GO" id="GO:0005886">
    <property type="term" value="C:plasma membrane"/>
    <property type="evidence" value="ECO:0007669"/>
    <property type="project" value="UniProtKB-SubCell"/>
</dbReference>
<dbReference type="FunFam" id="3.90.440.10:FF:000001">
    <property type="entry name" value="Endothelial nitric oxide synthase"/>
    <property type="match status" value="1"/>
</dbReference>
<keyword evidence="8 22" id="KW-0349">Heme</keyword>
<dbReference type="SUPFAM" id="SSF52218">
    <property type="entry name" value="Flavoproteins"/>
    <property type="match status" value="1"/>
</dbReference>
<dbReference type="GO" id="GO:0004517">
    <property type="term" value="F:nitric-oxide synthase activity"/>
    <property type="evidence" value="ECO:0007669"/>
    <property type="project" value="UniProtKB-EC"/>
</dbReference>
<dbReference type="FunFam" id="3.40.50.360:FF:000003">
    <property type="entry name" value="Nitric oxide synthase"/>
    <property type="match status" value="1"/>
</dbReference>
<evidence type="ECO:0000256" key="4">
    <source>
        <dbReference type="ARBA" id="ARBA00004316"/>
    </source>
</evidence>
<dbReference type="PROSITE" id="PS60001">
    <property type="entry name" value="NOS"/>
    <property type="match status" value="1"/>
</dbReference>
<dbReference type="InterPro" id="IPR044944">
    <property type="entry name" value="NOS_dom_3"/>
</dbReference>
<dbReference type="GO" id="GO:0042995">
    <property type="term" value="C:cell projection"/>
    <property type="evidence" value="ECO:0007669"/>
    <property type="project" value="UniProtKB-SubCell"/>
</dbReference>
<dbReference type="Proteomes" id="UP001318040">
    <property type="component" value="Chromosome 38"/>
</dbReference>
<evidence type="ECO:0000256" key="12">
    <source>
        <dbReference type="ARBA" id="ARBA00022827"/>
    </source>
</evidence>
<evidence type="ECO:0000259" key="25">
    <source>
        <dbReference type="PROSITE" id="PS50902"/>
    </source>
</evidence>
<evidence type="ECO:0000313" key="28">
    <source>
        <dbReference type="RefSeq" id="XP_032823900.1"/>
    </source>
</evidence>
<dbReference type="GO" id="GO:1903522">
    <property type="term" value="P:regulation of blood circulation"/>
    <property type="evidence" value="ECO:0007669"/>
    <property type="project" value="UniProtKB-ARBA"/>
</dbReference>
<dbReference type="Pfam" id="PF00258">
    <property type="entry name" value="Flavodoxin_1"/>
    <property type="match status" value="1"/>
</dbReference>
<evidence type="ECO:0000256" key="9">
    <source>
        <dbReference type="ARBA" id="ARBA00022630"/>
    </source>
</evidence>
<evidence type="ECO:0000256" key="1">
    <source>
        <dbReference type="ARBA" id="ARBA00001950"/>
    </source>
</evidence>
<dbReference type="InterPro" id="IPR001094">
    <property type="entry name" value="Flavdoxin-like"/>
</dbReference>
<dbReference type="Gene3D" id="3.90.1230.10">
    <property type="entry name" value="Nitric Oxide Synthase, Chain A, domain 3"/>
    <property type="match status" value="1"/>
</dbReference>
<dbReference type="Gene3D" id="1.20.990.10">
    <property type="entry name" value="NADPH-cytochrome p450 Reductase, Chain A, domain 3"/>
    <property type="match status" value="1"/>
</dbReference>
<dbReference type="Gene3D" id="3.90.340.10">
    <property type="entry name" value="Nitric Oxide Synthase, Chain A, domain 1"/>
    <property type="match status" value="1"/>
</dbReference>
<accession>A0AAJ7TTP1</accession>
<dbReference type="KEGG" id="pmrn:116950297"/>
<comment type="cofactor">
    <cofactor evidence="22">
        <name>FMN</name>
        <dbReference type="ChEBI" id="CHEBI:58210"/>
    </cofactor>
    <text evidence="22">Binds 1 FMN.</text>
</comment>
<evidence type="ECO:0000256" key="6">
    <source>
        <dbReference type="ARBA" id="ARBA00022475"/>
    </source>
</evidence>
<dbReference type="Gene3D" id="3.90.440.10">
    <property type="entry name" value="Nitric Oxide Synthase,Heme Domain,Chain A domain 2"/>
    <property type="match status" value="1"/>
</dbReference>
<keyword evidence="7" id="KW-0597">Phosphoprotein</keyword>
<keyword evidence="18" id="KW-0472">Membrane</keyword>
<dbReference type="GO" id="GO:0020037">
    <property type="term" value="F:heme binding"/>
    <property type="evidence" value="ECO:0007669"/>
    <property type="project" value="InterPro"/>
</dbReference>
<dbReference type="SUPFAM" id="SSF56512">
    <property type="entry name" value="Nitric oxide (NO) synthase oxygenase domain"/>
    <property type="match status" value="1"/>
</dbReference>
<feature type="domain" description="FAD-binding FR-type" evidence="26">
    <location>
        <begin position="806"/>
        <end position="1053"/>
    </location>
</feature>
<evidence type="ECO:0000256" key="17">
    <source>
        <dbReference type="ARBA" id="ARBA00023018"/>
    </source>
</evidence>
<keyword evidence="9" id="KW-0285">Flavoprotein</keyword>
<feature type="domain" description="Flavodoxin-like" evidence="25">
    <location>
        <begin position="560"/>
        <end position="751"/>
    </location>
</feature>
<keyword evidence="6" id="KW-1003">Cell membrane</keyword>
<dbReference type="InterPro" id="IPR044943">
    <property type="entry name" value="NOS_dom_1"/>
</dbReference>
<comment type="catalytic activity">
    <reaction evidence="21">
        <text>2 L-arginine + 3 NADPH + 4 O2 + H(+) = 2 L-citrulline + 2 nitric oxide + 3 NADP(+) + 4 H2O</text>
        <dbReference type="Rhea" id="RHEA:19897"/>
        <dbReference type="ChEBI" id="CHEBI:15377"/>
        <dbReference type="ChEBI" id="CHEBI:15378"/>
        <dbReference type="ChEBI" id="CHEBI:15379"/>
        <dbReference type="ChEBI" id="CHEBI:16480"/>
        <dbReference type="ChEBI" id="CHEBI:32682"/>
        <dbReference type="ChEBI" id="CHEBI:57743"/>
        <dbReference type="ChEBI" id="CHEBI:57783"/>
        <dbReference type="ChEBI" id="CHEBI:58349"/>
        <dbReference type="EC" id="1.14.13.39"/>
    </reaction>
    <physiologicalReaction direction="left-to-right" evidence="21">
        <dbReference type="Rhea" id="RHEA:19898"/>
    </physiologicalReaction>
</comment>
<gene>
    <name evidence="28" type="primary">LOC116950297</name>
</gene>
<evidence type="ECO:0000256" key="19">
    <source>
        <dbReference type="ARBA" id="ARBA00023273"/>
    </source>
</evidence>
<feature type="binding site" description="axial binding residue" evidence="23">
    <location>
        <position position="227"/>
    </location>
    <ligand>
        <name>heme b</name>
        <dbReference type="ChEBI" id="CHEBI:60344"/>
    </ligand>
    <ligandPart>
        <name>Fe</name>
        <dbReference type="ChEBI" id="CHEBI:18248"/>
    </ligandPart>
</feature>
<dbReference type="GO" id="GO:0098794">
    <property type="term" value="C:postsynapse"/>
    <property type="evidence" value="ECO:0007669"/>
    <property type="project" value="UniProtKB-SubCell"/>
</dbReference>
<evidence type="ECO:0000256" key="18">
    <source>
        <dbReference type="ARBA" id="ARBA00023136"/>
    </source>
</evidence>
<dbReference type="SUPFAM" id="SSF52343">
    <property type="entry name" value="Ferredoxin reductase-like, C-terminal NADP-linked domain"/>
    <property type="match status" value="1"/>
</dbReference>
<dbReference type="PRINTS" id="PR00369">
    <property type="entry name" value="FLAVODOXIN"/>
</dbReference>
<dbReference type="InterPro" id="IPR001709">
    <property type="entry name" value="Flavoprot_Pyr_Nucl_cyt_Rdtase"/>
</dbReference>
<keyword evidence="17" id="KW-0770">Synapse</keyword>
<dbReference type="InterPro" id="IPR029039">
    <property type="entry name" value="Flavoprotein-like_sf"/>
</dbReference>
<dbReference type="EC" id="1.14.13.39" evidence="22"/>
<dbReference type="InterPro" id="IPR036119">
    <property type="entry name" value="NOS_N_sf"/>
</dbReference>
<evidence type="ECO:0000256" key="7">
    <source>
        <dbReference type="ARBA" id="ARBA00022553"/>
    </source>
</evidence>
<dbReference type="InterPro" id="IPR044940">
    <property type="entry name" value="NOS_dom_2"/>
</dbReference>
<evidence type="ECO:0000256" key="20">
    <source>
        <dbReference type="ARBA" id="ARBA00034110"/>
    </source>
</evidence>
<dbReference type="PANTHER" id="PTHR43410:SF2">
    <property type="entry name" value="NITRIC OXIDE SYNTHASE"/>
    <property type="match status" value="1"/>
</dbReference>
<dbReference type="FunFam" id="1.20.990.10:FF:000002">
    <property type="entry name" value="Nitric oxide synthase"/>
    <property type="match status" value="1"/>
</dbReference>
<reference evidence="28" key="1">
    <citation type="submission" date="2025-08" db="UniProtKB">
        <authorList>
            <consortium name="RefSeq"/>
        </authorList>
    </citation>
    <scope>IDENTIFICATION</scope>
    <source>
        <tissue evidence="28">Sperm</tissue>
    </source>
</reference>
<evidence type="ECO:0000256" key="3">
    <source>
        <dbReference type="ARBA" id="ARBA00004202"/>
    </source>
</evidence>
<dbReference type="RefSeq" id="XP_032823900.1">
    <property type="nucleotide sequence ID" value="XM_032968009.1"/>
</dbReference>
<evidence type="ECO:0000256" key="5">
    <source>
        <dbReference type="ARBA" id="ARBA00006267"/>
    </source>
</evidence>
<evidence type="ECO:0000259" key="26">
    <source>
        <dbReference type="PROSITE" id="PS51384"/>
    </source>
</evidence>
<evidence type="ECO:0000256" key="11">
    <source>
        <dbReference type="ARBA" id="ARBA00022723"/>
    </source>
</evidence>
<dbReference type="Gene3D" id="3.40.50.360">
    <property type="match status" value="1"/>
</dbReference>
<feature type="compositionally biased region" description="Basic and acidic residues" evidence="24">
    <location>
        <begin position="1232"/>
        <end position="1255"/>
    </location>
</feature>
<proteinExistence type="inferred from homology"/>
<evidence type="ECO:0000313" key="27">
    <source>
        <dbReference type="Proteomes" id="UP001318040"/>
    </source>
</evidence>
<keyword evidence="10 22" id="KW-0288">FMN</keyword>
<evidence type="ECO:0000256" key="13">
    <source>
        <dbReference type="ARBA" id="ARBA00022857"/>
    </source>
</evidence>
<comment type="subcellular location">
    <subcellularLocation>
        <location evidence="3">Cell membrane</location>
        <topology evidence="3">Peripheral membrane protein</topology>
    </subcellularLocation>
    <subcellularLocation>
        <location evidence="4">Cell projection</location>
    </subcellularLocation>
    <subcellularLocation>
        <location evidence="20">Postsynapse</location>
    </subcellularLocation>
</comment>
<dbReference type="Pfam" id="PF00667">
    <property type="entry name" value="FAD_binding_1"/>
    <property type="match status" value="1"/>
</dbReference>
<dbReference type="InterPro" id="IPR008254">
    <property type="entry name" value="Flavodoxin/NO_synth"/>
</dbReference>
<dbReference type="InterPro" id="IPR004030">
    <property type="entry name" value="NOS_N"/>
</dbReference>
<dbReference type="InterPro" id="IPR023173">
    <property type="entry name" value="NADPH_Cyt_P450_Rdtase_alpha"/>
</dbReference>
<comment type="cofactor">
    <cofactor evidence="1">
        <name>(6R)-L-erythro-5,6,7,8-tetrahydrobiopterin</name>
        <dbReference type="ChEBI" id="CHEBI:59560"/>
    </cofactor>
</comment>
<comment type="function">
    <text evidence="22">Produces nitric oxide (NO) which is a messenger molecule with diverse functions.</text>
</comment>
<organism evidence="27 28">
    <name type="scientific">Petromyzon marinus</name>
    <name type="common">Sea lamprey</name>
    <dbReference type="NCBI Taxonomy" id="7757"/>
    <lineage>
        <taxon>Eukaryota</taxon>
        <taxon>Metazoa</taxon>
        <taxon>Chordata</taxon>
        <taxon>Craniata</taxon>
        <taxon>Vertebrata</taxon>
        <taxon>Cyclostomata</taxon>
        <taxon>Hyperoartia</taxon>
        <taxon>Petromyzontiformes</taxon>
        <taxon>Petromyzontidae</taxon>
        <taxon>Petromyzon</taxon>
    </lineage>
</organism>
<feature type="region of interest" description="Disordered" evidence="24">
    <location>
        <begin position="1"/>
        <end position="98"/>
    </location>
</feature>
<dbReference type="InterPro" id="IPR017927">
    <property type="entry name" value="FAD-bd_FR_type"/>
</dbReference>
<keyword evidence="27" id="KW-1185">Reference proteome</keyword>
<dbReference type="Gene3D" id="2.40.30.10">
    <property type="entry name" value="Translation factors"/>
    <property type="match status" value="1"/>
</dbReference>
<dbReference type="InterPro" id="IPR001433">
    <property type="entry name" value="OxRdtase_FAD/NAD-bd"/>
</dbReference>
<sequence>MGQSASSPAGGTPPSPDATSAGGGVKEALVSMCSGRLAPGERAGLRGTPRGPASARPAGEQLPGQEQQHQRLHTSSGAAQGKTMETESSRPSQGVVPSLCPHSAVSRRARFVNLRNIETGHEFRDTLHLQGNKPVSCMGGICKGSIMSPEELTCPSRASPKPRAELLEEAQKFITQYYSSIKRQDSDAHTERLTEVARAVEESGTYSLTDTELIYGAKTAWRNAARCIGRIQWSKLQLFDARHCNTASDMFTYICNHIKYATNRGNIRSAITVFRQRMDGQHDFRVWNSQLISYAGYRQPDGSVLGDPAYVEFTELCVELGWQPPRTRFDVLPMVLQGNGEPELFVLPPELVLEVPIRHPKYDWFVDMGLRWYAVPAVANMALEVGGLEFTACPFNGWYMGTEIGLRDFCDTGRLNVIQDVGKRLGLDTGNVTSLWKDQAAVEINIAVLHSYQSDKVTIVDHHTAAESFLKHMENEYQARGGCPADWVWIVPPMSSSLTPAFHQEMLNYTLSPSFLYQPAPWKTWKSANKKKVISFKKLAEAVKFSAKLMGQAMARRVKATVLYATETGKSQAYAKTLCEIFLHAFDAKVVCMQDYDTVDLEHEALVLVVTSTFGNGDPPENGERFSSTLMAMLQQHSTAEEQPKSYKVRFNSVSSGKDVPPSSQETSGSGTGGGAASGERERLQSAGPLANVRFSVFGLGSRAYPHFAAFGHAVDALLGDLGGERILRIGEGDELGGQEEAFRTWARRVFQAACDVFCVGDDVNMDKVANSLVRSERAWRPDRYRLVPASEAPDLITALFKIHKRKISSAPLISRENLQSSKSSRSTVLVRLDVHGLPELSYEPGDHLGVFPSNRDELVHELLARLQDASPATQTVLLQVSQERDTPFGTVSEWQAEGRLPSCSLAQAFSHFLDITTPPSPQLLLHFAGLTDDEEERKRLHLLAKGQQAYEEWKWKGNPSVLEALCEFPGVRVPASLLVSQLPLLQPRYYSISSSPRAQPGQIHATVAVVSYRTDGENGPLHHGVCSSWFSHIEPGHSVPCFVRPASGFRLPSDPSLPCILIGPGTGIAPFRGFWQDRLHDIEHRGVHPCGMMLLFGCRERDVDHIYRDETELARSKGVFSEVHTAYSREPSTPKVYVQDLLRERLGAQVFSVLQERGGHLYVCGDVTMAGDVLKTVQQVLSQHGNISLEKAGQIVSRLRDEGRYHEDIFGVTLRTFEVTTRLRSASIAQSDKEHEEQVQRENNLADEKIQNPN</sequence>
<evidence type="ECO:0000256" key="8">
    <source>
        <dbReference type="ARBA" id="ARBA00022617"/>
    </source>
</evidence>
<comment type="cofactor">
    <cofactor evidence="22">
        <name>FAD</name>
        <dbReference type="ChEBI" id="CHEBI:57692"/>
    </cofactor>
    <text evidence="22">Binds 1 FAD.</text>
</comment>
<name>A0AAJ7TTP1_PETMA</name>
<dbReference type="Gene3D" id="3.40.50.80">
    <property type="entry name" value="Nucleotide-binding domain of ferredoxin-NADP reductase (FNR) module"/>
    <property type="match status" value="1"/>
</dbReference>
<keyword evidence="19" id="KW-0966">Cell projection</keyword>
<evidence type="ECO:0000256" key="16">
    <source>
        <dbReference type="ARBA" id="ARBA00023004"/>
    </source>
</evidence>
<keyword evidence="13 22" id="KW-0521">NADP</keyword>
<evidence type="ECO:0000256" key="14">
    <source>
        <dbReference type="ARBA" id="ARBA00022860"/>
    </source>
</evidence>
<dbReference type="GO" id="GO:0005516">
    <property type="term" value="F:calmodulin binding"/>
    <property type="evidence" value="ECO:0007669"/>
    <property type="project" value="UniProtKB-KW"/>
</dbReference>
<dbReference type="GO" id="GO:0046872">
    <property type="term" value="F:metal ion binding"/>
    <property type="evidence" value="ECO:0007669"/>
    <property type="project" value="UniProtKB-KW"/>
</dbReference>
<dbReference type="InterPro" id="IPR012144">
    <property type="entry name" value="NOS_euk"/>
</dbReference>